<evidence type="ECO:0000313" key="4">
    <source>
        <dbReference type="EMBL" id="MFG1373363.1"/>
    </source>
</evidence>
<gene>
    <name evidence="4" type="ORF">V5F32_14405</name>
</gene>
<comment type="caution">
    <text evidence="4">The sequence shown here is derived from an EMBL/GenBank/DDBJ whole genome shotgun (WGS) entry which is preliminary data.</text>
</comment>
<dbReference type="EMBL" id="JBAFVH010000007">
    <property type="protein sequence ID" value="MFG1373363.1"/>
    <property type="molecule type" value="Genomic_DNA"/>
</dbReference>
<protein>
    <submittedName>
        <fullName evidence="4">Thiamine phosphate synthase</fullName>
    </submittedName>
</protein>
<dbReference type="PANTHER" id="PTHR20857">
    <property type="entry name" value="THIAMINE-PHOSPHATE PYROPHOSPHORYLASE"/>
    <property type="match status" value="1"/>
</dbReference>
<dbReference type="InterPro" id="IPR013785">
    <property type="entry name" value="Aldolase_TIM"/>
</dbReference>
<proteinExistence type="predicted"/>
<dbReference type="RefSeq" id="WP_393993138.1">
    <property type="nucleotide sequence ID" value="NZ_JBAFVH010000007.1"/>
</dbReference>
<evidence type="ECO:0000256" key="1">
    <source>
        <dbReference type="ARBA" id="ARBA00004948"/>
    </source>
</evidence>
<dbReference type="CDD" id="cd00564">
    <property type="entry name" value="TMP_TenI"/>
    <property type="match status" value="1"/>
</dbReference>
<dbReference type="SUPFAM" id="SSF51391">
    <property type="entry name" value="Thiamin phosphate synthase"/>
    <property type="match status" value="1"/>
</dbReference>
<feature type="domain" description="Thiamine phosphate synthase/TenI" evidence="3">
    <location>
        <begin position="185"/>
        <end position="363"/>
    </location>
</feature>
<organism evidence="4 5">
    <name type="scientific">Xanthobacter oligotrophicus</name>
    <dbReference type="NCBI Taxonomy" id="2607286"/>
    <lineage>
        <taxon>Bacteria</taxon>
        <taxon>Pseudomonadati</taxon>
        <taxon>Pseudomonadota</taxon>
        <taxon>Alphaproteobacteria</taxon>
        <taxon>Hyphomicrobiales</taxon>
        <taxon>Xanthobacteraceae</taxon>
        <taxon>Xanthobacter</taxon>
    </lineage>
</organism>
<reference evidence="4 5" key="1">
    <citation type="submission" date="2024-02" db="EMBL/GenBank/DDBJ databases">
        <title>Expansion and revision of Xanthobacter and proposal of Roseixanthobacter gen. nov.</title>
        <authorList>
            <person name="Soltysiak M.P.M."/>
            <person name="Jalihal A."/>
            <person name="Ory A."/>
            <person name="Chrisophersen C."/>
            <person name="Lee A.D."/>
            <person name="Boulton J."/>
            <person name="Springer M."/>
        </authorList>
    </citation>
    <scope>NUCLEOTIDE SEQUENCE [LARGE SCALE GENOMIC DNA]</scope>
    <source>
        <strain evidence="4 5">23A</strain>
    </source>
</reference>
<dbReference type="InterPro" id="IPR022998">
    <property type="entry name" value="ThiamineP_synth_TenI"/>
</dbReference>
<comment type="pathway">
    <text evidence="1">Cofactor biosynthesis; thiamine diphosphate biosynthesis.</text>
</comment>
<evidence type="ECO:0000259" key="3">
    <source>
        <dbReference type="Pfam" id="PF02581"/>
    </source>
</evidence>
<evidence type="ECO:0000256" key="2">
    <source>
        <dbReference type="ARBA" id="ARBA00022977"/>
    </source>
</evidence>
<dbReference type="Proteomes" id="UP001604002">
    <property type="component" value="Unassembled WGS sequence"/>
</dbReference>
<sequence>MATDYRDYYDIEHRLFPKIHDAFHVGQDIDPVDFYAILVWKANRAKTYHRDRIEDILHVPSIYEAVPEIISQLRSAKSDKDRLFSLMNVYKFLLPTATSVLSVFYPNEFAIYDRRVCREVGLFYDLAEKKDLNEDLWSSYQSFKMKVAAAVPGAASLRDADRVLWGRSALKDHMADLALPDPRIMLITDGEGNAGGRLARIAHKAHDAGCRWISLREKRLSEADQKILFAELRRVLPSHTGLLLSIHGSARLAKDVGADGVHLPSGGDGSEARRVLGEGVLIGLSVHHEAQARELDDNAVDYITVSPVFRTQSKADTRDPLGPKGLLQFVAASPVPVIALAGIAPANAAACRDAGAAGIAVLGSVMRAEDPAAEFSALLKAWDAKAAQERA</sequence>
<accession>A0ABW6ZX97</accession>
<name>A0ABW6ZX97_9HYPH</name>
<dbReference type="InterPro" id="IPR036206">
    <property type="entry name" value="ThiamineP_synth_sf"/>
</dbReference>
<dbReference type="PANTHER" id="PTHR20857:SF15">
    <property type="entry name" value="THIAMINE-PHOSPHATE SYNTHASE"/>
    <property type="match status" value="1"/>
</dbReference>
<keyword evidence="2" id="KW-0784">Thiamine biosynthesis</keyword>
<dbReference type="Pfam" id="PF02581">
    <property type="entry name" value="TMP-TENI"/>
    <property type="match status" value="1"/>
</dbReference>
<evidence type="ECO:0000313" key="5">
    <source>
        <dbReference type="Proteomes" id="UP001604002"/>
    </source>
</evidence>
<dbReference type="Gene3D" id="3.20.20.70">
    <property type="entry name" value="Aldolase class I"/>
    <property type="match status" value="1"/>
</dbReference>
<keyword evidence="5" id="KW-1185">Reference proteome</keyword>